<keyword evidence="1" id="KW-1133">Transmembrane helix</keyword>
<evidence type="ECO:0000256" key="1">
    <source>
        <dbReference type="SAM" id="Phobius"/>
    </source>
</evidence>
<name>E4X8R5_OIKDI</name>
<accession>E4X8R5</accession>
<dbReference type="AlphaFoldDB" id="E4X8R5"/>
<keyword evidence="1" id="KW-0812">Transmembrane</keyword>
<gene>
    <name evidence="2" type="ORF">GSOID_T00004291001</name>
</gene>
<organism evidence="2">
    <name type="scientific">Oikopleura dioica</name>
    <name type="common">Tunicate</name>
    <dbReference type="NCBI Taxonomy" id="34765"/>
    <lineage>
        <taxon>Eukaryota</taxon>
        <taxon>Metazoa</taxon>
        <taxon>Chordata</taxon>
        <taxon>Tunicata</taxon>
        <taxon>Appendicularia</taxon>
        <taxon>Copelata</taxon>
        <taxon>Oikopleuridae</taxon>
        <taxon>Oikopleura</taxon>
    </lineage>
</organism>
<proteinExistence type="predicted"/>
<dbReference type="Proteomes" id="UP000001307">
    <property type="component" value="Unassembled WGS sequence"/>
</dbReference>
<evidence type="ECO:0000313" key="2">
    <source>
        <dbReference type="EMBL" id="CBY08275.1"/>
    </source>
</evidence>
<reference evidence="2" key="1">
    <citation type="journal article" date="2010" name="Science">
        <title>Plasticity of animal genome architecture unmasked by rapid evolution of a pelagic tunicate.</title>
        <authorList>
            <person name="Denoeud F."/>
            <person name="Henriet S."/>
            <person name="Mungpakdee S."/>
            <person name="Aury J.M."/>
            <person name="Da Silva C."/>
            <person name="Brinkmann H."/>
            <person name="Mikhaleva J."/>
            <person name="Olsen L.C."/>
            <person name="Jubin C."/>
            <person name="Canestro C."/>
            <person name="Bouquet J.M."/>
            <person name="Danks G."/>
            <person name="Poulain J."/>
            <person name="Campsteijn C."/>
            <person name="Adamski M."/>
            <person name="Cross I."/>
            <person name="Yadetie F."/>
            <person name="Muffato M."/>
            <person name="Louis A."/>
            <person name="Butcher S."/>
            <person name="Tsagkogeorga G."/>
            <person name="Konrad A."/>
            <person name="Singh S."/>
            <person name="Jensen M.F."/>
            <person name="Cong E.H."/>
            <person name="Eikeseth-Otteraa H."/>
            <person name="Noel B."/>
            <person name="Anthouard V."/>
            <person name="Porcel B.M."/>
            <person name="Kachouri-Lafond R."/>
            <person name="Nishino A."/>
            <person name="Ugolini M."/>
            <person name="Chourrout P."/>
            <person name="Nishida H."/>
            <person name="Aasland R."/>
            <person name="Huzurbazar S."/>
            <person name="Westhof E."/>
            <person name="Delsuc F."/>
            <person name="Lehrach H."/>
            <person name="Reinhardt R."/>
            <person name="Weissenbach J."/>
            <person name="Roy S.W."/>
            <person name="Artiguenave F."/>
            <person name="Postlethwait J.H."/>
            <person name="Manak J.R."/>
            <person name="Thompson E.M."/>
            <person name="Jaillon O."/>
            <person name="Du Pasquier L."/>
            <person name="Boudinot P."/>
            <person name="Liberles D.A."/>
            <person name="Volff J.N."/>
            <person name="Philippe H."/>
            <person name="Lenhard B."/>
            <person name="Roest Crollius H."/>
            <person name="Wincker P."/>
            <person name="Chourrout D."/>
        </authorList>
    </citation>
    <scope>NUCLEOTIDE SEQUENCE [LARGE SCALE GENOMIC DNA]</scope>
</reference>
<keyword evidence="1" id="KW-0472">Membrane</keyword>
<evidence type="ECO:0000313" key="3">
    <source>
        <dbReference type="Proteomes" id="UP000001307"/>
    </source>
</evidence>
<protein>
    <submittedName>
        <fullName evidence="2">Uncharacterized protein</fullName>
    </submittedName>
</protein>
<keyword evidence="3" id="KW-1185">Reference proteome</keyword>
<dbReference type="EMBL" id="FN653029">
    <property type="protein sequence ID" value="CBY08275.1"/>
    <property type="molecule type" value="Genomic_DNA"/>
</dbReference>
<sequence>MASTIVVSFGIVFMLIATTWWGIVVDKENRKSKG</sequence>
<feature type="transmembrane region" description="Helical" evidence="1">
    <location>
        <begin position="6"/>
        <end position="25"/>
    </location>
</feature>
<dbReference type="InParanoid" id="E4X8R5"/>